<dbReference type="VEuPathDB" id="FungiDB:SAPIO_CDS0482"/>
<evidence type="ECO:0000256" key="1">
    <source>
        <dbReference type="ARBA" id="ARBA00022741"/>
    </source>
</evidence>
<keyword evidence="6" id="KW-1185">Reference proteome</keyword>
<dbReference type="GO" id="GO:0005524">
    <property type="term" value="F:ATP binding"/>
    <property type="evidence" value="ECO:0007669"/>
    <property type="project" value="UniProtKB-KW"/>
</dbReference>
<feature type="region of interest" description="Disordered" evidence="3">
    <location>
        <begin position="345"/>
        <end position="370"/>
    </location>
</feature>
<dbReference type="GeneID" id="27718634"/>
<proteinExistence type="predicted"/>
<evidence type="ECO:0000256" key="2">
    <source>
        <dbReference type="ARBA" id="ARBA00022840"/>
    </source>
</evidence>
<feature type="domain" description="Protein kinase" evidence="4">
    <location>
        <begin position="398"/>
        <end position="721"/>
    </location>
</feature>
<dbReference type="PANTHER" id="PTHR24346:SF30">
    <property type="entry name" value="MATERNAL EMBRYONIC LEUCINE ZIPPER KINASE"/>
    <property type="match status" value="1"/>
</dbReference>
<keyword evidence="2" id="KW-0067">ATP-binding</keyword>
<dbReference type="KEGG" id="sapo:SAPIO_CDS0482"/>
<gene>
    <name evidence="5" type="ORF">SAPIO_CDS0482</name>
</gene>
<feature type="compositionally biased region" description="Polar residues" evidence="3">
    <location>
        <begin position="53"/>
        <end position="63"/>
    </location>
</feature>
<dbReference type="SMART" id="SM00220">
    <property type="entry name" value="S_TKc"/>
    <property type="match status" value="1"/>
</dbReference>
<evidence type="ECO:0000256" key="3">
    <source>
        <dbReference type="SAM" id="MobiDB-lite"/>
    </source>
</evidence>
<dbReference type="InterPro" id="IPR000719">
    <property type="entry name" value="Prot_kinase_dom"/>
</dbReference>
<dbReference type="PROSITE" id="PS00108">
    <property type="entry name" value="PROTEIN_KINASE_ST"/>
    <property type="match status" value="1"/>
</dbReference>
<dbReference type="GO" id="GO:0004674">
    <property type="term" value="F:protein serine/threonine kinase activity"/>
    <property type="evidence" value="ECO:0007669"/>
    <property type="project" value="TreeGrafter"/>
</dbReference>
<name>A0A084GH40_PSEDA</name>
<organism evidence="5 6">
    <name type="scientific">Pseudallescheria apiosperma</name>
    <name type="common">Scedosporium apiospermum</name>
    <dbReference type="NCBI Taxonomy" id="563466"/>
    <lineage>
        <taxon>Eukaryota</taxon>
        <taxon>Fungi</taxon>
        <taxon>Dikarya</taxon>
        <taxon>Ascomycota</taxon>
        <taxon>Pezizomycotina</taxon>
        <taxon>Sordariomycetes</taxon>
        <taxon>Hypocreomycetidae</taxon>
        <taxon>Microascales</taxon>
        <taxon>Microascaceae</taxon>
        <taxon>Scedosporium</taxon>
    </lineage>
</organism>
<dbReference type="RefSeq" id="XP_016646451.1">
    <property type="nucleotide sequence ID" value="XM_016783251.1"/>
</dbReference>
<keyword evidence="1" id="KW-0547">Nucleotide-binding</keyword>
<evidence type="ECO:0000259" key="4">
    <source>
        <dbReference type="PROSITE" id="PS50011"/>
    </source>
</evidence>
<dbReference type="InterPro" id="IPR008271">
    <property type="entry name" value="Ser/Thr_kinase_AS"/>
</dbReference>
<sequence length="743" mass="80725">MTDLPPRDSKSDGHALQRPNGISSSISSPSPSPKPLHVDTSSFGHAPRHATPLRTSFEASPISSPERITDAHVEPSNTYHPSNPQFRSSTTAPSPPAPVDLSSGTTSGHYSSRTHQPTTPTGSTSSFSRFHGAVDIPQPTRSGSGDSRRRLSVGRSLQHKTSNSSLAPVSRTPSIKRPLSSSLGSASGASSRVASPIIAALGDVTPLPSPLLSQHSPGPWRKLGSSPPSRNSMPSSDSRLTASPGYVCDDDALPNNRNDGASENRPPNLAMTDVAMPTGGPGLGGSDGTLKKPHHTRGRSISLYVPDPLLIPKRHGTVSGSHMTPDEIESAEPHLRREVHLAEARGITPTVAKPPTPPPSESSKDAETSEGIAIVRKRREEPEIFKARDRVDGKTRRWKAVRFLGQGTFSRVILATSQMGTDDDTYYLDGATMEDSGAPTPTVDPDRKTLVAVKVCEHGPRGGASEDRIEMSLKRELEIMKSISHPSLVHLKAWSIEPTRALLVLSYCPGGDLFDVATGHRELLVPSLMRRMFAELIGAVSYLHKQLIVHRDIKLENVLVNMPAAELADPTVDWTKYPHSVITLTDLGLSRRIAEDEKLETRCGSDDYAAPEVIMGQPYDGRATDAWSLGVLLYALLEARLPFDPTPNMSDAHRMRSRTSHRIARVEWRWVEYGGDDGEHDADFAKFKKKNLLGAMEITEGLLKRARSRWTIDKVASSEWVTGAIDLPDGLEFREEEKAEEVS</sequence>
<dbReference type="PANTHER" id="PTHR24346">
    <property type="entry name" value="MAP/MICROTUBULE AFFINITY-REGULATING KINASE"/>
    <property type="match status" value="1"/>
</dbReference>
<dbReference type="SUPFAM" id="SSF56112">
    <property type="entry name" value="Protein kinase-like (PK-like)"/>
    <property type="match status" value="1"/>
</dbReference>
<feature type="compositionally biased region" description="Polar residues" evidence="3">
    <location>
        <begin position="75"/>
        <end position="87"/>
    </location>
</feature>
<dbReference type="Proteomes" id="UP000028545">
    <property type="component" value="Unassembled WGS sequence"/>
</dbReference>
<feature type="compositionally biased region" description="Basic and acidic residues" evidence="3">
    <location>
        <begin position="1"/>
        <end position="15"/>
    </location>
</feature>
<dbReference type="Pfam" id="PF00069">
    <property type="entry name" value="Pkinase"/>
    <property type="match status" value="1"/>
</dbReference>
<dbReference type="OrthoDB" id="410920at2759"/>
<feature type="compositionally biased region" description="Polar residues" evidence="3">
    <location>
        <begin position="102"/>
        <end position="116"/>
    </location>
</feature>
<dbReference type="AlphaFoldDB" id="A0A084GH40"/>
<dbReference type="GO" id="GO:0005737">
    <property type="term" value="C:cytoplasm"/>
    <property type="evidence" value="ECO:0007669"/>
    <property type="project" value="TreeGrafter"/>
</dbReference>
<accession>A0A084GH40</accession>
<dbReference type="OMA" id="IARCEWA"/>
<reference evidence="5 6" key="1">
    <citation type="journal article" date="2014" name="Genome Announc.">
        <title>Draft genome sequence of the pathogenic fungus Scedosporium apiospermum.</title>
        <authorList>
            <person name="Vandeputte P."/>
            <person name="Ghamrawi S."/>
            <person name="Rechenmann M."/>
            <person name="Iltis A."/>
            <person name="Giraud S."/>
            <person name="Fleury M."/>
            <person name="Thornton C."/>
            <person name="Delhaes L."/>
            <person name="Meyer W."/>
            <person name="Papon N."/>
            <person name="Bouchara J.P."/>
        </authorList>
    </citation>
    <scope>NUCLEOTIDE SEQUENCE [LARGE SCALE GENOMIC DNA]</scope>
    <source>
        <strain evidence="5 6">IHEM 14462</strain>
    </source>
</reference>
<evidence type="ECO:0000313" key="6">
    <source>
        <dbReference type="Proteomes" id="UP000028545"/>
    </source>
</evidence>
<feature type="compositionally biased region" description="Polar residues" evidence="3">
    <location>
        <begin position="159"/>
        <end position="173"/>
    </location>
</feature>
<dbReference type="FunFam" id="1.10.510.10:FF:000640">
    <property type="entry name" value="Serine/threonine-protein kinase PRR1"/>
    <property type="match status" value="1"/>
</dbReference>
<dbReference type="Gene3D" id="1.10.510.10">
    <property type="entry name" value="Transferase(Phosphotransferase) domain 1"/>
    <property type="match status" value="1"/>
</dbReference>
<evidence type="ECO:0000313" key="5">
    <source>
        <dbReference type="EMBL" id="KEZ46652.1"/>
    </source>
</evidence>
<feature type="compositionally biased region" description="Low complexity" evidence="3">
    <location>
        <begin position="210"/>
        <end position="238"/>
    </location>
</feature>
<dbReference type="PROSITE" id="PS50011">
    <property type="entry name" value="PROTEIN_KINASE_DOM"/>
    <property type="match status" value="1"/>
</dbReference>
<dbReference type="GO" id="GO:0035556">
    <property type="term" value="P:intracellular signal transduction"/>
    <property type="evidence" value="ECO:0007669"/>
    <property type="project" value="TreeGrafter"/>
</dbReference>
<dbReference type="InterPro" id="IPR011009">
    <property type="entry name" value="Kinase-like_dom_sf"/>
</dbReference>
<protein>
    <recommendedName>
        <fullName evidence="4">Protein kinase domain-containing protein</fullName>
    </recommendedName>
</protein>
<feature type="region of interest" description="Disordered" evidence="3">
    <location>
        <begin position="1"/>
        <end position="295"/>
    </location>
</feature>
<feature type="compositionally biased region" description="Low complexity" evidence="3">
    <location>
        <begin position="117"/>
        <end position="128"/>
    </location>
</feature>
<dbReference type="HOGENOM" id="CLU_019271_1_0_1"/>
<comment type="caution">
    <text evidence="5">The sequence shown here is derived from an EMBL/GenBank/DDBJ whole genome shotgun (WGS) entry which is preliminary data.</text>
</comment>
<dbReference type="EMBL" id="JOWA01000022">
    <property type="protein sequence ID" value="KEZ46652.1"/>
    <property type="molecule type" value="Genomic_DNA"/>
</dbReference>
<feature type="compositionally biased region" description="Low complexity" evidence="3">
    <location>
        <begin position="179"/>
        <end position="191"/>
    </location>
</feature>